<dbReference type="PRINTS" id="PR00625">
    <property type="entry name" value="JDOMAIN"/>
</dbReference>
<sequence length="589" mass="65487">MGAGESRAHGGGEAGPPDYYALLEVEESATADEIRRSFRRLALIHHPDKNYDNIEEATKKFSALQQAYEVLSDEQERAWYDSHRASLVPEPDAETVFEEIRKGAPAPRAQNRGLTVRHLSQFFDTSIYSGYDDEPNSFFTIYRNLFDRLAHDESQFQSEPIVLPSFGYSTWRWTEASKNESDQAARTFYNYWLHFVTAKDFSWVEQWHANEAPERRIRRMMEKDNKKARDDARKEYNETIRALVSFVRKRDPRYKSHLSRQSAAAAAIAAPKKLTPSVTPPKRPASAATTTGTPVFVEQDWQKADRLGVDDADLEWAAAEGEEDSEEWECVACGKIFRSEAAWDSHERSRKHLQAVERLKREMLEENDALGLDSLKGDESAEEDEEPTIGEQEGKIDLDGPPSSPAPPPLESRMTVSPDLDAQPEDAEGEELSSRSKHKKKAGKPKSRGPSPSPPRRTERRARGRRNDLDVGLPDDGLVSESVSRQSPGLEAEVVPTATVATIDGSDHDQAVKPELSKREKRRAKEAARKSQGVAATLKSVCNVCGEQFESKTKLFAHINELGHAAASSAGSCAAGGGGAGKKKGKKGR</sequence>
<dbReference type="InterPro" id="IPR036236">
    <property type="entry name" value="Znf_C2H2_sf"/>
</dbReference>
<dbReference type="InterPro" id="IPR018253">
    <property type="entry name" value="DnaJ_domain_CS"/>
</dbReference>
<dbReference type="PROSITE" id="PS00028">
    <property type="entry name" value="ZINC_FINGER_C2H2_1"/>
    <property type="match status" value="2"/>
</dbReference>
<dbReference type="SMART" id="SM00271">
    <property type="entry name" value="DnaJ"/>
    <property type="match status" value="1"/>
</dbReference>
<evidence type="ECO:0008006" key="10">
    <source>
        <dbReference type="Google" id="ProtNLM"/>
    </source>
</evidence>
<dbReference type="CDD" id="cd06257">
    <property type="entry name" value="DnaJ"/>
    <property type="match status" value="1"/>
</dbReference>
<evidence type="ECO:0000259" key="6">
    <source>
        <dbReference type="PROSITE" id="PS50076"/>
    </source>
</evidence>
<feature type="compositionally biased region" description="Basic residues" evidence="5">
    <location>
        <begin position="435"/>
        <end position="447"/>
    </location>
</feature>
<feature type="compositionally biased region" description="Acidic residues" evidence="5">
    <location>
        <begin position="422"/>
        <end position="431"/>
    </location>
</feature>
<evidence type="ECO:0000256" key="4">
    <source>
        <dbReference type="PROSITE-ProRule" id="PRU00042"/>
    </source>
</evidence>
<evidence type="ECO:0000313" key="9">
    <source>
        <dbReference type="Proteomes" id="UP001497453"/>
    </source>
</evidence>
<dbReference type="PROSITE" id="PS50076">
    <property type="entry name" value="DNAJ_2"/>
    <property type="match status" value="1"/>
</dbReference>
<dbReference type="PROSITE" id="PS50157">
    <property type="entry name" value="ZINC_FINGER_C2H2_2"/>
    <property type="match status" value="2"/>
</dbReference>
<dbReference type="InterPro" id="IPR036869">
    <property type="entry name" value="J_dom_sf"/>
</dbReference>
<dbReference type="Proteomes" id="UP001497453">
    <property type="component" value="Chromosome 9"/>
</dbReference>
<dbReference type="PROSITE" id="PS00636">
    <property type="entry name" value="DNAJ_1"/>
    <property type="match status" value="1"/>
</dbReference>
<feature type="domain" description="J" evidence="6">
    <location>
        <begin position="18"/>
        <end position="84"/>
    </location>
</feature>
<feature type="domain" description="C2H2-type" evidence="7">
    <location>
        <begin position="328"/>
        <end position="352"/>
    </location>
</feature>
<name>A0ABP1E8J4_9APHY</name>
<evidence type="ECO:0000256" key="1">
    <source>
        <dbReference type="ARBA" id="ARBA00022723"/>
    </source>
</evidence>
<dbReference type="SMART" id="SM00451">
    <property type="entry name" value="ZnF_U1"/>
    <property type="match status" value="1"/>
</dbReference>
<dbReference type="SMART" id="SM00355">
    <property type="entry name" value="ZnF_C2H2"/>
    <property type="match status" value="2"/>
</dbReference>
<evidence type="ECO:0000256" key="3">
    <source>
        <dbReference type="ARBA" id="ARBA00022833"/>
    </source>
</evidence>
<feature type="region of interest" description="Disordered" evidence="5">
    <location>
        <begin position="267"/>
        <end position="296"/>
    </location>
</feature>
<dbReference type="InterPro" id="IPR003604">
    <property type="entry name" value="Matrin/U1-like-C_Znf_C2H2"/>
</dbReference>
<dbReference type="Pfam" id="PF21884">
    <property type="entry name" value="ZUO1-like_ZHD"/>
    <property type="match status" value="1"/>
</dbReference>
<feature type="compositionally biased region" description="Low complexity" evidence="5">
    <location>
        <begin position="470"/>
        <end position="479"/>
    </location>
</feature>
<dbReference type="InterPro" id="IPR054076">
    <property type="entry name" value="ZUO1-like_ZHD"/>
</dbReference>
<proteinExistence type="predicted"/>
<reference evidence="9" key="1">
    <citation type="submission" date="2024-04" db="EMBL/GenBank/DDBJ databases">
        <authorList>
            <person name="Shaw F."/>
            <person name="Minotto A."/>
        </authorList>
    </citation>
    <scope>NUCLEOTIDE SEQUENCE [LARGE SCALE GENOMIC DNA]</scope>
</reference>
<keyword evidence="3" id="KW-0862">Zinc</keyword>
<dbReference type="InterPro" id="IPR001623">
    <property type="entry name" value="DnaJ_domain"/>
</dbReference>
<dbReference type="SUPFAM" id="SSF46565">
    <property type="entry name" value="Chaperone J-domain"/>
    <property type="match status" value="1"/>
</dbReference>
<gene>
    <name evidence="8" type="ORF">GFSPODELE1_LOCUS10403</name>
</gene>
<dbReference type="Pfam" id="PF00226">
    <property type="entry name" value="DnaJ"/>
    <property type="match status" value="1"/>
</dbReference>
<dbReference type="Pfam" id="PF12171">
    <property type="entry name" value="zf-C2H2_jaz"/>
    <property type="match status" value="1"/>
</dbReference>
<organism evidence="8 9">
    <name type="scientific">Somion occarium</name>
    <dbReference type="NCBI Taxonomy" id="3059160"/>
    <lineage>
        <taxon>Eukaryota</taxon>
        <taxon>Fungi</taxon>
        <taxon>Dikarya</taxon>
        <taxon>Basidiomycota</taxon>
        <taxon>Agaricomycotina</taxon>
        <taxon>Agaricomycetes</taxon>
        <taxon>Polyporales</taxon>
        <taxon>Cerrenaceae</taxon>
        <taxon>Somion</taxon>
    </lineage>
</organism>
<accession>A0ABP1E8J4</accession>
<keyword evidence="2 4" id="KW-0863">Zinc-finger</keyword>
<dbReference type="PANTHER" id="PTHR44029">
    <property type="entry name" value="DNAJ HOMOLOG SUBFAMILY C MEMBER 21"/>
    <property type="match status" value="1"/>
</dbReference>
<dbReference type="Gene3D" id="3.30.160.60">
    <property type="entry name" value="Classic Zinc Finger"/>
    <property type="match status" value="1"/>
</dbReference>
<evidence type="ECO:0000259" key="7">
    <source>
        <dbReference type="PROSITE" id="PS50157"/>
    </source>
</evidence>
<feature type="domain" description="C2H2-type" evidence="7">
    <location>
        <begin position="540"/>
        <end position="569"/>
    </location>
</feature>
<dbReference type="InterPro" id="IPR013087">
    <property type="entry name" value="Znf_C2H2_type"/>
</dbReference>
<keyword evidence="1" id="KW-0479">Metal-binding</keyword>
<dbReference type="EMBL" id="OZ037952">
    <property type="protein sequence ID" value="CAL1715733.1"/>
    <property type="molecule type" value="Genomic_DNA"/>
</dbReference>
<dbReference type="PANTHER" id="PTHR44029:SF1">
    <property type="entry name" value="DNAJ HOMOLOG SUBFAMILY C MEMBER 21"/>
    <property type="match status" value="1"/>
</dbReference>
<dbReference type="InterPro" id="IPR051964">
    <property type="entry name" value="Chaperone_stress_response"/>
</dbReference>
<evidence type="ECO:0000256" key="5">
    <source>
        <dbReference type="SAM" id="MobiDB-lite"/>
    </source>
</evidence>
<dbReference type="InterPro" id="IPR022755">
    <property type="entry name" value="Znf_C2H2_jaz"/>
</dbReference>
<evidence type="ECO:0000256" key="2">
    <source>
        <dbReference type="ARBA" id="ARBA00022771"/>
    </source>
</evidence>
<evidence type="ECO:0000313" key="8">
    <source>
        <dbReference type="EMBL" id="CAL1715733.1"/>
    </source>
</evidence>
<dbReference type="Pfam" id="PF00096">
    <property type="entry name" value="zf-C2H2"/>
    <property type="match status" value="1"/>
</dbReference>
<dbReference type="Gene3D" id="1.10.287.110">
    <property type="entry name" value="DnaJ domain"/>
    <property type="match status" value="1"/>
</dbReference>
<feature type="region of interest" description="Disordered" evidence="5">
    <location>
        <begin position="567"/>
        <end position="589"/>
    </location>
</feature>
<feature type="region of interest" description="Disordered" evidence="5">
    <location>
        <begin position="362"/>
        <end position="533"/>
    </location>
</feature>
<dbReference type="SUPFAM" id="SSF57667">
    <property type="entry name" value="beta-beta-alpha zinc fingers"/>
    <property type="match status" value="1"/>
</dbReference>
<feature type="compositionally biased region" description="Basic and acidic residues" evidence="5">
    <location>
        <begin position="505"/>
        <end position="529"/>
    </location>
</feature>
<protein>
    <recommendedName>
        <fullName evidence="10">DnaJ-domain-containing protein</fullName>
    </recommendedName>
</protein>
<keyword evidence="9" id="KW-1185">Reference proteome</keyword>